<dbReference type="InterPro" id="IPR045501">
    <property type="entry name" value="DUF6490"/>
</dbReference>
<evidence type="ECO:0000313" key="3">
    <source>
        <dbReference type="Proteomes" id="UP000007015"/>
    </source>
</evidence>
<evidence type="ECO:0000256" key="1">
    <source>
        <dbReference type="SAM" id="Phobius"/>
    </source>
</evidence>
<dbReference type="EMBL" id="CM000131">
    <property type="protein sequence ID" value="EEC79994.1"/>
    <property type="molecule type" value="Genomic_DNA"/>
</dbReference>
<name>B8B2N7_ORYSI</name>
<dbReference type="PANTHER" id="PTHR46610">
    <property type="entry name" value="OS05G0181300 PROTEIN"/>
    <property type="match status" value="1"/>
</dbReference>
<proteinExistence type="predicted"/>
<dbReference type="PANTHER" id="PTHR46610:SF14">
    <property type="entry name" value="OS06G0146800 PROTEIN"/>
    <property type="match status" value="1"/>
</dbReference>
<gene>
    <name evidence="2" type="ORF">OsI_21643</name>
</gene>
<sequence length="276" mass="29990">MDFDRHGFLTKLGFAALTCYSVLAIYRSRGEPGAVAFVAGAYAAIVLLFHSLRRFELAGHADRGRIKAVVWVLTTLLTGMFAARVAPLMPPLVAVLVWSMSAATVADDQVVGSFSSLPHAHSLHKDQRQIINSRAGRRTRAIGVDFWEITLEMADSPEISSTQLHQVRGNFCMDDQQADAVLVRAGLAVLTLTSGAAIYRASGDAGAIAFVATSYATLLLLSRYLRAYELAAAAERERLRRRVWCLCTVLTTLFAWKVAGVMPPAAAVAVWLLARI</sequence>
<keyword evidence="3" id="KW-1185">Reference proteome</keyword>
<accession>B8B2N7</accession>
<keyword evidence="1" id="KW-1133">Transmembrane helix</keyword>
<dbReference type="HOGENOM" id="CLU_1009674_0_0_1"/>
<feature type="transmembrane region" description="Helical" evidence="1">
    <location>
        <begin position="205"/>
        <end position="222"/>
    </location>
</feature>
<dbReference type="Gramene" id="BGIOSGA021922-TA">
    <property type="protein sequence ID" value="BGIOSGA021922-PA"/>
    <property type="gene ID" value="BGIOSGA021922"/>
</dbReference>
<feature type="transmembrane region" description="Helical" evidence="1">
    <location>
        <begin position="243"/>
        <end position="274"/>
    </location>
</feature>
<feature type="transmembrane region" description="Helical" evidence="1">
    <location>
        <begin position="34"/>
        <end position="52"/>
    </location>
</feature>
<protein>
    <submittedName>
        <fullName evidence="2">Uncharacterized protein</fullName>
    </submittedName>
</protein>
<dbReference type="AlphaFoldDB" id="B8B2N7"/>
<feature type="transmembrane region" description="Helical" evidence="1">
    <location>
        <begin position="12"/>
        <end position="28"/>
    </location>
</feature>
<organism evidence="2 3">
    <name type="scientific">Oryza sativa subsp. indica</name>
    <name type="common">Rice</name>
    <dbReference type="NCBI Taxonomy" id="39946"/>
    <lineage>
        <taxon>Eukaryota</taxon>
        <taxon>Viridiplantae</taxon>
        <taxon>Streptophyta</taxon>
        <taxon>Embryophyta</taxon>
        <taxon>Tracheophyta</taxon>
        <taxon>Spermatophyta</taxon>
        <taxon>Magnoliopsida</taxon>
        <taxon>Liliopsida</taxon>
        <taxon>Poales</taxon>
        <taxon>Poaceae</taxon>
        <taxon>BOP clade</taxon>
        <taxon>Oryzoideae</taxon>
        <taxon>Oryzeae</taxon>
        <taxon>Oryzinae</taxon>
        <taxon>Oryza</taxon>
        <taxon>Oryza sativa</taxon>
    </lineage>
</organism>
<keyword evidence="1" id="KW-0812">Transmembrane</keyword>
<dbReference type="Pfam" id="PF20100">
    <property type="entry name" value="DUF6490"/>
    <property type="match status" value="2"/>
</dbReference>
<keyword evidence="1" id="KW-0472">Membrane</keyword>
<feature type="transmembrane region" description="Helical" evidence="1">
    <location>
        <begin position="64"/>
        <end position="82"/>
    </location>
</feature>
<dbReference type="Proteomes" id="UP000007015">
    <property type="component" value="Chromosome 6"/>
</dbReference>
<evidence type="ECO:0000313" key="2">
    <source>
        <dbReference type="EMBL" id="EEC79994.1"/>
    </source>
</evidence>
<reference evidence="2 3" key="1">
    <citation type="journal article" date="2005" name="PLoS Biol.">
        <title>The genomes of Oryza sativa: a history of duplications.</title>
        <authorList>
            <person name="Yu J."/>
            <person name="Wang J."/>
            <person name="Lin W."/>
            <person name="Li S."/>
            <person name="Li H."/>
            <person name="Zhou J."/>
            <person name="Ni P."/>
            <person name="Dong W."/>
            <person name="Hu S."/>
            <person name="Zeng C."/>
            <person name="Zhang J."/>
            <person name="Zhang Y."/>
            <person name="Li R."/>
            <person name="Xu Z."/>
            <person name="Li S."/>
            <person name="Li X."/>
            <person name="Zheng H."/>
            <person name="Cong L."/>
            <person name="Lin L."/>
            <person name="Yin J."/>
            <person name="Geng J."/>
            <person name="Li G."/>
            <person name="Shi J."/>
            <person name="Liu J."/>
            <person name="Lv H."/>
            <person name="Li J."/>
            <person name="Wang J."/>
            <person name="Deng Y."/>
            <person name="Ran L."/>
            <person name="Shi X."/>
            <person name="Wang X."/>
            <person name="Wu Q."/>
            <person name="Li C."/>
            <person name="Ren X."/>
            <person name="Wang J."/>
            <person name="Wang X."/>
            <person name="Li D."/>
            <person name="Liu D."/>
            <person name="Zhang X."/>
            <person name="Ji Z."/>
            <person name="Zhao W."/>
            <person name="Sun Y."/>
            <person name="Zhang Z."/>
            <person name="Bao J."/>
            <person name="Han Y."/>
            <person name="Dong L."/>
            <person name="Ji J."/>
            <person name="Chen P."/>
            <person name="Wu S."/>
            <person name="Liu J."/>
            <person name="Xiao Y."/>
            <person name="Bu D."/>
            <person name="Tan J."/>
            <person name="Yang L."/>
            <person name="Ye C."/>
            <person name="Zhang J."/>
            <person name="Xu J."/>
            <person name="Zhou Y."/>
            <person name="Yu Y."/>
            <person name="Zhang B."/>
            <person name="Zhuang S."/>
            <person name="Wei H."/>
            <person name="Liu B."/>
            <person name="Lei M."/>
            <person name="Yu H."/>
            <person name="Li Y."/>
            <person name="Xu H."/>
            <person name="Wei S."/>
            <person name="He X."/>
            <person name="Fang L."/>
            <person name="Zhang Z."/>
            <person name="Zhang Y."/>
            <person name="Huang X."/>
            <person name="Su Z."/>
            <person name="Tong W."/>
            <person name="Li J."/>
            <person name="Tong Z."/>
            <person name="Li S."/>
            <person name="Ye J."/>
            <person name="Wang L."/>
            <person name="Fang L."/>
            <person name="Lei T."/>
            <person name="Chen C."/>
            <person name="Chen H."/>
            <person name="Xu Z."/>
            <person name="Li H."/>
            <person name="Huang H."/>
            <person name="Zhang F."/>
            <person name="Xu H."/>
            <person name="Li N."/>
            <person name="Zhao C."/>
            <person name="Li S."/>
            <person name="Dong L."/>
            <person name="Huang Y."/>
            <person name="Li L."/>
            <person name="Xi Y."/>
            <person name="Qi Q."/>
            <person name="Li W."/>
            <person name="Zhang B."/>
            <person name="Hu W."/>
            <person name="Zhang Y."/>
            <person name="Tian X."/>
            <person name="Jiao Y."/>
            <person name="Liang X."/>
            <person name="Jin J."/>
            <person name="Gao L."/>
            <person name="Zheng W."/>
            <person name="Hao B."/>
            <person name="Liu S."/>
            <person name="Wang W."/>
            <person name="Yuan L."/>
            <person name="Cao M."/>
            <person name="McDermott J."/>
            <person name="Samudrala R."/>
            <person name="Wang J."/>
            <person name="Wong G.K."/>
            <person name="Yang H."/>
        </authorList>
    </citation>
    <scope>NUCLEOTIDE SEQUENCE [LARGE SCALE GENOMIC DNA]</scope>
    <source>
        <strain evidence="3">cv. 93-11</strain>
    </source>
</reference>